<dbReference type="EMBL" id="JAGTJQ010000015">
    <property type="protein sequence ID" value="KAH7012257.1"/>
    <property type="molecule type" value="Genomic_DNA"/>
</dbReference>
<evidence type="ECO:0000256" key="1">
    <source>
        <dbReference type="SAM" id="MobiDB-lite"/>
    </source>
</evidence>
<dbReference type="Proteomes" id="UP000756346">
    <property type="component" value="Unassembled WGS sequence"/>
</dbReference>
<feature type="region of interest" description="Disordered" evidence="1">
    <location>
        <begin position="60"/>
        <end position="79"/>
    </location>
</feature>
<evidence type="ECO:0000313" key="2">
    <source>
        <dbReference type="EMBL" id="KAH7012257.1"/>
    </source>
</evidence>
<accession>A0A9P9BIK4</accession>
<dbReference type="GeneID" id="70189408"/>
<reference evidence="2" key="1">
    <citation type="journal article" date="2021" name="Nat. Commun.">
        <title>Genetic determinants of endophytism in the Arabidopsis root mycobiome.</title>
        <authorList>
            <person name="Mesny F."/>
            <person name="Miyauchi S."/>
            <person name="Thiergart T."/>
            <person name="Pickel B."/>
            <person name="Atanasova L."/>
            <person name="Karlsson M."/>
            <person name="Huettel B."/>
            <person name="Barry K.W."/>
            <person name="Haridas S."/>
            <person name="Chen C."/>
            <person name="Bauer D."/>
            <person name="Andreopoulos W."/>
            <person name="Pangilinan J."/>
            <person name="LaButti K."/>
            <person name="Riley R."/>
            <person name="Lipzen A."/>
            <person name="Clum A."/>
            <person name="Drula E."/>
            <person name="Henrissat B."/>
            <person name="Kohler A."/>
            <person name="Grigoriev I.V."/>
            <person name="Martin F.M."/>
            <person name="Hacquard S."/>
        </authorList>
    </citation>
    <scope>NUCLEOTIDE SEQUENCE</scope>
    <source>
        <strain evidence="2">MPI-CAGE-CH-0230</strain>
    </source>
</reference>
<evidence type="ECO:0000313" key="3">
    <source>
        <dbReference type="Proteomes" id="UP000756346"/>
    </source>
</evidence>
<comment type="caution">
    <text evidence="2">The sequence shown here is derived from an EMBL/GenBank/DDBJ whole genome shotgun (WGS) entry which is preliminary data.</text>
</comment>
<dbReference type="AlphaFoldDB" id="A0A9P9BIK4"/>
<proteinExistence type="predicted"/>
<protein>
    <submittedName>
        <fullName evidence="2">Uncharacterized protein</fullName>
    </submittedName>
</protein>
<sequence length="188" mass="19815">MSNTAISDKNVKHTQCALSRRDGQLRTALVQPCSLGMTSSSYMVLISVLTASLDSFGVELRRQPPPPNTPPFRENRDSGFFPTSWSSAAKAITTGAAAAVTVGGVLPGARTSAQVETAPTALLRGSFDMTPTVTSILTGESPLTAPLSGIAHSLADAVFTMTKSSLRPKQARRSHLAPRILVKKPVNL</sequence>
<gene>
    <name evidence="2" type="ORF">B0I36DRAFT_370024</name>
</gene>
<dbReference type="RefSeq" id="XP_046004633.1">
    <property type="nucleotide sequence ID" value="XM_046159862.1"/>
</dbReference>
<name>A0A9P9BIK4_9PEZI</name>
<organism evidence="2 3">
    <name type="scientific">Microdochium trichocladiopsis</name>
    <dbReference type="NCBI Taxonomy" id="1682393"/>
    <lineage>
        <taxon>Eukaryota</taxon>
        <taxon>Fungi</taxon>
        <taxon>Dikarya</taxon>
        <taxon>Ascomycota</taxon>
        <taxon>Pezizomycotina</taxon>
        <taxon>Sordariomycetes</taxon>
        <taxon>Xylariomycetidae</taxon>
        <taxon>Xylariales</taxon>
        <taxon>Microdochiaceae</taxon>
        <taxon>Microdochium</taxon>
    </lineage>
</organism>
<keyword evidence="3" id="KW-1185">Reference proteome</keyword>